<dbReference type="OrthoDB" id="10554137at2759"/>
<sequence>MKSCPAVEVMCVHVEKLRILPGAPAPAGPAKENCGRKRALIEHDARHLKLESSATEKPQRAAILLLTLARSSCSSSSPLISLHH</sequence>
<accession>A0A9D3SCA9</accession>
<dbReference type="Proteomes" id="UP000824219">
    <property type="component" value="Linkage Group LG22"/>
</dbReference>
<keyword evidence="2" id="KW-1185">Reference proteome</keyword>
<comment type="caution">
    <text evidence="1">The sequence shown here is derived from an EMBL/GenBank/DDBJ whole genome shotgun (WGS) entry which is preliminary data.</text>
</comment>
<gene>
    <name evidence="1" type="ORF">KOW79_018120</name>
</gene>
<proteinExistence type="predicted"/>
<dbReference type="AlphaFoldDB" id="A0A9D3SCA9"/>
<evidence type="ECO:0000313" key="1">
    <source>
        <dbReference type="EMBL" id="KAG7318365.1"/>
    </source>
</evidence>
<name>A0A9D3SCA9_9TELE</name>
<reference evidence="1 2" key="1">
    <citation type="submission" date="2021-06" db="EMBL/GenBank/DDBJ databases">
        <title>Chromosome-level genome assembly of the red-tail catfish (Hemibagrus wyckioides).</title>
        <authorList>
            <person name="Shao F."/>
        </authorList>
    </citation>
    <scope>NUCLEOTIDE SEQUENCE [LARGE SCALE GENOMIC DNA]</scope>
    <source>
        <strain evidence="1">EC202008001</strain>
        <tissue evidence="1">Blood</tissue>
    </source>
</reference>
<dbReference type="EMBL" id="JAHKSW010000022">
    <property type="protein sequence ID" value="KAG7318365.1"/>
    <property type="molecule type" value="Genomic_DNA"/>
</dbReference>
<organism evidence="1 2">
    <name type="scientific">Hemibagrus wyckioides</name>
    <dbReference type="NCBI Taxonomy" id="337641"/>
    <lineage>
        <taxon>Eukaryota</taxon>
        <taxon>Metazoa</taxon>
        <taxon>Chordata</taxon>
        <taxon>Craniata</taxon>
        <taxon>Vertebrata</taxon>
        <taxon>Euteleostomi</taxon>
        <taxon>Actinopterygii</taxon>
        <taxon>Neopterygii</taxon>
        <taxon>Teleostei</taxon>
        <taxon>Ostariophysi</taxon>
        <taxon>Siluriformes</taxon>
        <taxon>Bagridae</taxon>
        <taxon>Hemibagrus</taxon>
    </lineage>
</organism>
<evidence type="ECO:0000313" key="2">
    <source>
        <dbReference type="Proteomes" id="UP000824219"/>
    </source>
</evidence>
<protein>
    <submittedName>
        <fullName evidence="1">Uncharacterized protein</fullName>
    </submittedName>
</protein>